<evidence type="ECO:0000313" key="2">
    <source>
        <dbReference type="EMBL" id="KAL2867364.1"/>
    </source>
</evidence>
<feature type="chain" id="PRO_5045439411" description="Phosphoglycerate mutase family protein" evidence="1">
    <location>
        <begin position="24"/>
        <end position="178"/>
    </location>
</feature>
<proteinExistence type="predicted"/>
<keyword evidence="1" id="KW-0732">Signal</keyword>
<name>A0ABR4LS39_9EURO</name>
<dbReference type="Gene3D" id="3.40.50.1240">
    <property type="entry name" value="Phosphoglycerate mutase-like"/>
    <property type="match status" value="1"/>
</dbReference>
<gene>
    <name evidence="2" type="ORF">BJX67DRAFT_381075</name>
</gene>
<evidence type="ECO:0000256" key="1">
    <source>
        <dbReference type="SAM" id="SignalP"/>
    </source>
</evidence>
<evidence type="ECO:0008006" key="4">
    <source>
        <dbReference type="Google" id="ProtNLM"/>
    </source>
</evidence>
<dbReference type="CDD" id="cd07040">
    <property type="entry name" value="HP"/>
    <property type="match status" value="1"/>
</dbReference>
<sequence>MYASARFLAVAVLAASTLQAVSAAPTVYLIRHGEKPEDDDETGLSAEGEQRAQCLRQVFGASSGYDIGYIMAMTPKEDGKRIRPYQTVLPLSEDLGLEIDISCDRDDPECVKDVVDGYEGDGNILICWEHDALTDIIGELGANDAPEYPSDRFDLIWTDPSPYDEITAETSEQCPGLD</sequence>
<protein>
    <recommendedName>
        <fullName evidence="4">Phosphoglycerate mutase family protein</fullName>
    </recommendedName>
</protein>
<accession>A0ABR4LS39</accession>
<comment type="caution">
    <text evidence="2">The sequence shown here is derived from an EMBL/GenBank/DDBJ whole genome shotgun (WGS) entry which is preliminary data.</text>
</comment>
<dbReference type="InterPro" id="IPR029033">
    <property type="entry name" value="His_PPase_superfam"/>
</dbReference>
<dbReference type="EMBL" id="JBFXLQ010000019">
    <property type="protein sequence ID" value="KAL2867364.1"/>
    <property type="molecule type" value="Genomic_DNA"/>
</dbReference>
<feature type="signal peptide" evidence="1">
    <location>
        <begin position="1"/>
        <end position="23"/>
    </location>
</feature>
<keyword evidence="3" id="KW-1185">Reference proteome</keyword>
<evidence type="ECO:0000313" key="3">
    <source>
        <dbReference type="Proteomes" id="UP001610432"/>
    </source>
</evidence>
<dbReference type="GeneID" id="98148014"/>
<dbReference type="SUPFAM" id="SSF53254">
    <property type="entry name" value="Phosphoglycerate mutase-like"/>
    <property type="match status" value="1"/>
</dbReference>
<reference evidence="2 3" key="1">
    <citation type="submission" date="2024-07" db="EMBL/GenBank/DDBJ databases">
        <title>Section-level genome sequencing and comparative genomics of Aspergillus sections Usti and Cavernicolus.</title>
        <authorList>
            <consortium name="Lawrence Berkeley National Laboratory"/>
            <person name="Nybo J.L."/>
            <person name="Vesth T.C."/>
            <person name="Theobald S."/>
            <person name="Frisvad J.C."/>
            <person name="Larsen T.O."/>
            <person name="Kjaerboelling I."/>
            <person name="Rothschild-Mancinelli K."/>
            <person name="Lyhne E.K."/>
            <person name="Kogle M.E."/>
            <person name="Barry K."/>
            <person name="Clum A."/>
            <person name="Na H."/>
            <person name="Ledsgaard L."/>
            <person name="Lin J."/>
            <person name="Lipzen A."/>
            <person name="Kuo A."/>
            <person name="Riley R."/>
            <person name="Mondo S."/>
            <person name="Labutti K."/>
            <person name="Haridas S."/>
            <person name="Pangalinan J."/>
            <person name="Salamov A.A."/>
            <person name="Simmons B.A."/>
            <person name="Magnuson J.K."/>
            <person name="Chen J."/>
            <person name="Drula E."/>
            <person name="Henrissat B."/>
            <person name="Wiebenga A."/>
            <person name="Lubbers R.J."/>
            <person name="Gomes A.C."/>
            <person name="Macurrencykelacurrency M.R."/>
            <person name="Stajich J."/>
            <person name="Grigoriev I.V."/>
            <person name="Mortensen U.H."/>
            <person name="De Vries R.P."/>
            <person name="Baker S.E."/>
            <person name="Andersen M.R."/>
        </authorList>
    </citation>
    <scope>NUCLEOTIDE SEQUENCE [LARGE SCALE GENOMIC DNA]</scope>
    <source>
        <strain evidence="2 3">CBS 449.75</strain>
    </source>
</reference>
<organism evidence="2 3">
    <name type="scientific">Aspergillus lucknowensis</name>
    <dbReference type="NCBI Taxonomy" id="176173"/>
    <lineage>
        <taxon>Eukaryota</taxon>
        <taxon>Fungi</taxon>
        <taxon>Dikarya</taxon>
        <taxon>Ascomycota</taxon>
        <taxon>Pezizomycotina</taxon>
        <taxon>Eurotiomycetes</taxon>
        <taxon>Eurotiomycetidae</taxon>
        <taxon>Eurotiales</taxon>
        <taxon>Aspergillaceae</taxon>
        <taxon>Aspergillus</taxon>
        <taxon>Aspergillus subgen. Nidulantes</taxon>
    </lineage>
</organism>
<dbReference type="RefSeq" id="XP_070886343.1">
    <property type="nucleotide sequence ID" value="XM_071032942.1"/>
</dbReference>
<dbReference type="Proteomes" id="UP001610432">
    <property type="component" value="Unassembled WGS sequence"/>
</dbReference>